<evidence type="ECO:0000259" key="3">
    <source>
        <dbReference type="SMART" id="SM01007"/>
    </source>
</evidence>
<reference evidence="4 5" key="1">
    <citation type="submission" date="2015-12" db="EMBL/GenBank/DDBJ databases">
        <title>Draft genome sequence of Acidibacillus ferrooxidans ITV001, isolated from a chalcopyrite acid mine drainage site in Brazil.</title>
        <authorList>
            <person name="Dall'Agnol H."/>
            <person name="Nancucheo I."/>
            <person name="Johnson B."/>
            <person name="Oliveira R."/>
            <person name="Leite L."/>
            <person name="Pylro V."/>
            <person name="Nunes G.L."/>
            <person name="Tzotzos G."/>
            <person name="Fernandes G.R."/>
            <person name="Dutra J."/>
            <person name="Orellana S.C."/>
            <person name="Oliveira G."/>
        </authorList>
    </citation>
    <scope>NUCLEOTIDE SEQUENCE [LARGE SCALE GENOMIC DNA]</scope>
    <source>
        <strain evidence="5">ITV01</strain>
    </source>
</reference>
<dbReference type="PANTHER" id="PTHR22789">
    <property type="entry name" value="FUCULOSE PHOSPHATE ALDOLASE"/>
    <property type="match status" value="1"/>
</dbReference>
<keyword evidence="5" id="KW-1185">Reference proteome</keyword>
<dbReference type="GO" id="GO:0046872">
    <property type="term" value="F:metal ion binding"/>
    <property type="evidence" value="ECO:0007669"/>
    <property type="project" value="UniProtKB-KW"/>
</dbReference>
<gene>
    <name evidence="4" type="ORF">ATW55_09540</name>
</gene>
<evidence type="ECO:0000313" key="5">
    <source>
        <dbReference type="Proteomes" id="UP000053557"/>
    </source>
</evidence>
<dbReference type="InterPro" id="IPR001303">
    <property type="entry name" value="Aldolase_II/adducin_N"/>
</dbReference>
<sequence>MEIKDAKQAIIQAAVSLRDSGLMFRGHHANLSARLSDDTMLMTRGGNVANLDEDSFAVIRTDGTVLEGEVMPTQAEIIQMHAAVYRARKAVGGIIHTHAPHATAFALAHEPIPVVYEPLMRFGVTEPTPVIPWAPRGSDASVRGIVNAIEQNPGVSAVLLANHGVLAFSQTPSETAQLLATLDEAAELILYARQIGGEKPLPAQAFKQIEERKREFASAAKA</sequence>
<dbReference type="GO" id="GO:0019323">
    <property type="term" value="P:pentose catabolic process"/>
    <property type="evidence" value="ECO:0007669"/>
    <property type="project" value="TreeGrafter"/>
</dbReference>
<dbReference type="SUPFAM" id="SSF53639">
    <property type="entry name" value="AraD/HMP-PK domain-like"/>
    <property type="match status" value="1"/>
</dbReference>
<evidence type="ECO:0000256" key="2">
    <source>
        <dbReference type="ARBA" id="ARBA00023239"/>
    </source>
</evidence>
<dbReference type="EMBL" id="LPVJ01000049">
    <property type="protein sequence ID" value="KUO95519.1"/>
    <property type="molecule type" value="Genomic_DNA"/>
</dbReference>
<feature type="domain" description="Class II aldolase/adducin N-terminal" evidence="3">
    <location>
        <begin position="8"/>
        <end position="190"/>
    </location>
</feature>
<accession>A0A101XQ54</accession>
<evidence type="ECO:0000256" key="1">
    <source>
        <dbReference type="ARBA" id="ARBA00022723"/>
    </source>
</evidence>
<dbReference type="PANTHER" id="PTHR22789:SF0">
    <property type="entry name" value="3-OXO-TETRONATE 4-PHOSPHATE DECARBOXYLASE-RELATED"/>
    <property type="match status" value="1"/>
</dbReference>
<evidence type="ECO:0000313" key="4">
    <source>
        <dbReference type="EMBL" id="KUO95519.1"/>
    </source>
</evidence>
<organism evidence="4 5">
    <name type="scientific">Ferroacidibacillus organovorans</name>
    <dbReference type="NCBI Taxonomy" id="1765683"/>
    <lineage>
        <taxon>Bacteria</taxon>
        <taxon>Bacillati</taxon>
        <taxon>Bacillota</taxon>
        <taxon>Bacilli</taxon>
        <taxon>Bacillales</taxon>
        <taxon>Alicyclobacillaceae</taxon>
        <taxon>Ferroacidibacillus</taxon>
    </lineage>
</organism>
<dbReference type="SMART" id="SM01007">
    <property type="entry name" value="Aldolase_II"/>
    <property type="match status" value="1"/>
</dbReference>
<name>A0A101XQ54_9BACL</name>
<protein>
    <submittedName>
        <fullName evidence="4">Aldolase</fullName>
    </submittedName>
</protein>
<dbReference type="InterPro" id="IPR050197">
    <property type="entry name" value="Aldolase_class_II_sugar_metab"/>
</dbReference>
<comment type="caution">
    <text evidence="4">The sequence shown here is derived from an EMBL/GenBank/DDBJ whole genome shotgun (WGS) entry which is preliminary data.</text>
</comment>
<dbReference type="Proteomes" id="UP000053557">
    <property type="component" value="Unassembled WGS sequence"/>
</dbReference>
<keyword evidence="1" id="KW-0479">Metal-binding</keyword>
<keyword evidence="2" id="KW-0456">Lyase</keyword>
<dbReference type="GO" id="GO:0016832">
    <property type="term" value="F:aldehyde-lyase activity"/>
    <property type="evidence" value="ECO:0007669"/>
    <property type="project" value="TreeGrafter"/>
</dbReference>
<dbReference type="GO" id="GO:0005829">
    <property type="term" value="C:cytosol"/>
    <property type="evidence" value="ECO:0007669"/>
    <property type="project" value="TreeGrafter"/>
</dbReference>
<dbReference type="OrthoDB" id="9794581at2"/>
<dbReference type="AlphaFoldDB" id="A0A101XQ54"/>
<proteinExistence type="predicted"/>
<dbReference type="RefSeq" id="WP_067717138.1">
    <property type="nucleotide sequence ID" value="NZ_LPVJ01000049.1"/>
</dbReference>
<dbReference type="Pfam" id="PF00596">
    <property type="entry name" value="Aldolase_II"/>
    <property type="match status" value="1"/>
</dbReference>
<dbReference type="Gene3D" id="3.40.225.10">
    <property type="entry name" value="Class II aldolase/adducin N-terminal domain"/>
    <property type="match status" value="1"/>
</dbReference>
<dbReference type="InterPro" id="IPR036409">
    <property type="entry name" value="Aldolase_II/adducin_N_sf"/>
</dbReference>